<evidence type="ECO:0000256" key="2">
    <source>
        <dbReference type="ARBA" id="ARBA00022741"/>
    </source>
</evidence>
<keyword evidence="11" id="KW-1185">Reference proteome</keyword>
<comment type="subcellular location">
    <subcellularLocation>
        <location evidence="1 7">Nucleus</location>
        <location evidence="1 7">Nucleolus</location>
    </subcellularLocation>
</comment>
<keyword evidence="3 7" id="KW-0342">GTP-binding</keyword>
<feature type="compositionally biased region" description="Basic residues" evidence="8">
    <location>
        <begin position="1"/>
        <end position="13"/>
    </location>
</feature>
<dbReference type="InterPro" id="IPR012971">
    <property type="entry name" value="NOG2_N_dom"/>
</dbReference>
<proteinExistence type="inferred from homology"/>
<evidence type="ECO:0000256" key="3">
    <source>
        <dbReference type="ARBA" id="ARBA00023134"/>
    </source>
</evidence>
<comment type="similarity">
    <text evidence="7">Belongs to the TRAFAC class YlqF/YawG GTPase family. RsgA subfamily.</text>
</comment>
<organism evidence="10 11">
    <name type="scientific">Volvox africanus</name>
    <dbReference type="NCBI Taxonomy" id="51714"/>
    <lineage>
        <taxon>Eukaryota</taxon>
        <taxon>Viridiplantae</taxon>
        <taxon>Chlorophyta</taxon>
        <taxon>core chlorophytes</taxon>
        <taxon>Chlorophyceae</taxon>
        <taxon>CS clade</taxon>
        <taxon>Chlamydomonadales</taxon>
        <taxon>Volvocaceae</taxon>
        <taxon>Volvox</taxon>
    </lineage>
</organism>
<comment type="caution">
    <text evidence="10">The sequence shown here is derived from an EMBL/GenBank/DDBJ whole genome shotgun (WGS) entry which is preliminary data.</text>
</comment>
<dbReference type="InterPro" id="IPR006073">
    <property type="entry name" value="GTP-bd"/>
</dbReference>
<protein>
    <recommendedName>
        <fullName evidence="6 7">Nuclear/nucleolar GTPase 2</fullName>
    </recommendedName>
</protein>
<dbReference type="InterPro" id="IPR023179">
    <property type="entry name" value="GTP-bd_ortho_bundle_sf"/>
</dbReference>
<evidence type="ECO:0000256" key="8">
    <source>
        <dbReference type="SAM" id="MobiDB-lite"/>
    </source>
</evidence>
<dbReference type="AlphaFoldDB" id="A0A8J4F146"/>
<gene>
    <name evidence="10" type="ORF">Vafri_9068</name>
</gene>
<feature type="compositionally biased region" description="Basic and acidic residues" evidence="8">
    <location>
        <begin position="685"/>
        <end position="695"/>
    </location>
</feature>
<feature type="region of interest" description="Disordered" evidence="8">
    <location>
        <begin position="676"/>
        <end position="724"/>
    </location>
</feature>
<evidence type="ECO:0000313" key="10">
    <source>
        <dbReference type="EMBL" id="GIL53472.1"/>
    </source>
</evidence>
<reference evidence="10" key="1">
    <citation type="journal article" date="2021" name="Proc. Natl. Acad. Sci. U.S.A.">
        <title>Three genomes in the algal genus Volvox reveal the fate of a haploid sex-determining region after a transition to homothallism.</title>
        <authorList>
            <person name="Yamamoto K."/>
            <person name="Hamaji T."/>
            <person name="Kawai-Toyooka H."/>
            <person name="Matsuzaki R."/>
            <person name="Takahashi F."/>
            <person name="Nishimura Y."/>
            <person name="Kawachi M."/>
            <person name="Noguchi H."/>
            <person name="Minakuchi Y."/>
            <person name="Umen J.G."/>
            <person name="Toyoda A."/>
            <person name="Nozaki H."/>
        </authorList>
    </citation>
    <scope>NUCLEOTIDE SEQUENCE</scope>
    <source>
        <strain evidence="10">NIES-3780</strain>
    </source>
</reference>
<dbReference type="InterPro" id="IPR030378">
    <property type="entry name" value="G_CP_dom"/>
</dbReference>
<dbReference type="EMBL" id="BNCO01000015">
    <property type="protein sequence ID" value="GIL53472.1"/>
    <property type="molecule type" value="Genomic_DNA"/>
</dbReference>
<evidence type="ECO:0000259" key="9">
    <source>
        <dbReference type="PROSITE" id="PS51721"/>
    </source>
</evidence>
<dbReference type="FunFam" id="3.40.50.300:FF:000559">
    <property type="entry name" value="Nuclear/nucleolar GTPase 2"/>
    <property type="match status" value="1"/>
</dbReference>
<dbReference type="SUPFAM" id="SSF52540">
    <property type="entry name" value="P-loop containing nucleoside triphosphate hydrolases"/>
    <property type="match status" value="1"/>
</dbReference>
<feature type="compositionally biased region" description="Acidic residues" evidence="8">
    <location>
        <begin position="566"/>
        <end position="595"/>
    </location>
</feature>
<evidence type="ECO:0000256" key="5">
    <source>
        <dbReference type="ARBA" id="ARBA00059990"/>
    </source>
</evidence>
<keyword evidence="7" id="KW-0378">Hydrolase</keyword>
<feature type="region of interest" description="Disordered" evidence="8">
    <location>
        <begin position="566"/>
        <end position="663"/>
    </location>
</feature>
<dbReference type="PANTHER" id="PTHR11089:SF9">
    <property type="entry name" value="NUCLEOLAR GTP-BINDING PROTEIN 2"/>
    <property type="match status" value="1"/>
</dbReference>
<dbReference type="Gene3D" id="1.10.1580.10">
    <property type="match status" value="1"/>
</dbReference>
<keyword evidence="4 7" id="KW-0539">Nucleus</keyword>
<feature type="compositionally biased region" description="Basic and acidic residues" evidence="8">
    <location>
        <begin position="20"/>
        <end position="29"/>
    </location>
</feature>
<dbReference type="PROSITE" id="PS51721">
    <property type="entry name" value="G_CP"/>
    <property type="match status" value="1"/>
</dbReference>
<dbReference type="Pfam" id="PF08153">
    <property type="entry name" value="NGP1NT"/>
    <property type="match status" value="1"/>
</dbReference>
<sequence length="724" mass="79565">MTKSSKAKAKGKPKIGGVIDNRKPKHSLDANRPSSGKGGMRDAATVRRLKMYKQRAVRDKNGRLLYQELQSKELPSTRIQPDRRWFGNTRVIGQKQLEQFRTEMSSKVNDAYTVLLREKKLPLQLLDDPERKHGAKQARSSLLTTQPFADTFGPKKQRKRPKLVVESLEDLAQTVEDKGERYDEEKASIGPGSELEGFKDMMLERAYEKGQSKRIWGELYKVLDSSDVIVQVLDARDPNGTRCTFLEQHIRKHLRHKHVILLLNKCDLVPSWVTKRWLHFLSREFPVLAFHASITNPFGKGALLSLLRQLARLRSDKQAISVGFVGYPNVGKSSVINTLRTKKVCKAAPIPGETKIWQYITLMKRIFCIDCPGVVYNRTNDTPTDLVLKGVVRVENLEDATHHVDPVLARVKPEYLKRAYKIKEWADTEDFLAQLARLSGKLLRGGEADLNTAARMILYDWQRGKIPFFTLPPDHLDEIPGTSNVAAEDTSAVAVGNMAHGLPIPSELVTEEDAVKEAGAKPEAAAAAARAVREVLLSATAVQARSAIPVLQDYYMPEDELLENEAVDDSAMDPDAISSDDGDSEDGDSSDEDSSDGSSGSAPLVSDEVGVSGGKLSDGVREAVKKAENVTGALTFSSPKSRKQKQPTADDGEDSDGYGDGGLSWEAVLACMQGGEAAPSTDKTMGGEKLQDGGRKAIPTGGKSVKSVAKRAKGIGKPRFKTLE</sequence>
<dbReference type="InterPro" id="IPR050755">
    <property type="entry name" value="TRAFAC_YlqF/YawG_RiboMat"/>
</dbReference>
<dbReference type="FunFam" id="1.10.1580.10:FF:000001">
    <property type="entry name" value="Nucleolar GTP-binding protein 2"/>
    <property type="match status" value="1"/>
</dbReference>
<evidence type="ECO:0000313" key="11">
    <source>
        <dbReference type="Proteomes" id="UP000747399"/>
    </source>
</evidence>
<dbReference type="Pfam" id="PF01926">
    <property type="entry name" value="MMR_HSR1"/>
    <property type="match status" value="1"/>
</dbReference>
<dbReference type="GO" id="GO:0005730">
    <property type="term" value="C:nucleolus"/>
    <property type="evidence" value="ECO:0007669"/>
    <property type="project" value="UniProtKB-SubCell"/>
</dbReference>
<evidence type="ECO:0000256" key="6">
    <source>
        <dbReference type="ARBA" id="ARBA00070018"/>
    </source>
</evidence>
<dbReference type="InterPro" id="IPR027417">
    <property type="entry name" value="P-loop_NTPase"/>
</dbReference>
<evidence type="ECO:0000256" key="4">
    <source>
        <dbReference type="ARBA" id="ARBA00023242"/>
    </source>
</evidence>
<dbReference type="Proteomes" id="UP000747399">
    <property type="component" value="Unassembled WGS sequence"/>
</dbReference>
<feature type="compositionally biased region" description="Basic residues" evidence="8">
    <location>
        <begin position="708"/>
        <end position="724"/>
    </location>
</feature>
<comment type="function">
    <text evidence="5 7">GTPase involved in pre-60S ribosomal subunit maturation.</text>
</comment>
<keyword evidence="2 7" id="KW-0547">Nucleotide-binding</keyword>
<dbReference type="GO" id="GO:0016787">
    <property type="term" value="F:hydrolase activity"/>
    <property type="evidence" value="ECO:0007669"/>
    <property type="project" value="UniProtKB-KW"/>
</dbReference>
<dbReference type="GO" id="GO:0005525">
    <property type="term" value="F:GTP binding"/>
    <property type="evidence" value="ECO:0007669"/>
    <property type="project" value="UniProtKB-KW"/>
</dbReference>
<evidence type="ECO:0000256" key="1">
    <source>
        <dbReference type="ARBA" id="ARBA00004604"/>
    </source>
</evidence>
<dbReference type="Gene3D" id="3.40.50.300">
    <property type="entry name" value="P-loop containing nucleotide triphosphate hydrolases"/>
    <property type="match status" value="1"/>
</dbReference>
<evidence type="ECO:0000256" key="7">
    <source>
        <dbReference type="RuleBase" id="RU364023"/>
    </source>
</evidence>
<feature type="domain" description="CP-type G" evidence="9">
    <location>
        <begin position="216"/>
        <end position="377"/>
    </location>
</feature>
<dbReference type="PANTHER" id="PTHR11089">
    <property type="entry name" value="GTP-BINDING PROTEIN-RELATED"/>
    <property type="match status" value="1"/>
</dbReference>
<feature type="compositionally biased region" description="Basic and acidic residues" evidence="8">
    <location>
        <begin position="618"/>
        <end position="628"/>
    </location>
</feature>
<accession>A0A8J4F146</accession>
<name>A0A8J4F146_9CHLO</name>
<feature type="region of interest" description="Disordered" evidence="8">
    <location>
        <begin position="1"/>
        <end position="43"/>
    </location>
</feature>
<dbReference type="InterPro" id="IPR024929">
    <property type="entry name" value="GNL2_CP_dom"/>
</dbReference>
<dbReference type="CDD" id="cd01858">
    <property type="entry name" value="NGP_1"/>
    <property type="match status" value="1"/>
</dbReference>